<gene>
    <name evidence="7" type="ORF">g.21113</name>
</gene>
<dbReference type="PANTHER" id="PTHR13143">
    <property type="entry name" value="TETRATRICOPEPTIDE REPEAT PROTEIN 19"/>
    <property type="match status" value="1"/>
</dbReference>
<evidence type="ECO:0000256" key="4">
    <source>
        <dbReference type="ARBA" id="ARBA00022803"/>
    </source>
</evidence>
<dbReference type="InterPro" id="IPR011990">
    <property type="entry name" value="TPR-like_helical_dom_sf"/>
</dbReference>
<dbReference type="AlphaFoldDB" id="A0A1B6DGG1"/>
<evidence type="ECO:0008006" key="8">
    <source>
        <dbReference type="Google" id="ProtNLM"/>
    </source>
</evidence>
<proteinExistence type="inferred from homology"/>
<evidence type="ECO:0000256" key="6">
    <source>
        <dbReference type="ARBA" id="ARBA00023128"/>
    </source>
</evidence>
<accession>A0A1B6DGG1</accession>
<evidence type="ECO:0000256" key="3">
    <source>
        <dbReference type="ARBA" id="ARBA00022737"/>
    </source>
</evidence>
<dbReference type="Gene3D" id="1.25.40.10">
    <property type="entry name" value="Tetratricopeptide repeat domain"/>
    <property type="match status" value="1"/>
</dbReference>
<comment type="similarity">
    <text evidence="2">Belongs to the TTC19 family.</text>
</comment>
<evidence type="ECO:0000313" key="7">
    <source>
        <dbReference type="EMBL" id="JAS24779.1"/>
    </source>
</evidence>
<dbReference type="EMBL" id="GEDC01012519">
    <property type="protein sequence ID" value="JAS24779.1"/>
    <property type="molecule type" value="Transcribed_RNA"/>
</dbReference>
<name>A0A1B6DGG1_9HEMI</name>
<dbReference type="PANTHER" id="PTHR13143:SF6">
    <property type="entry name" value="TETRATRICOPEPTIDE REPEAT PROTEIN 19, MITOCHONDRIAL"/>
    <property type="match status" value="1"/>
</dbReference>
<evidence type="ECO:0000256" key="5">
    <source>
        <dbReference type="ARBA" id="ARBA00022946"/>
    </source>
</evidence>
<keyword evidence="4" id="KW-0802">TPR repeat</keyword>
<dbReference type="InterPro" id="IPR040395">
    <property type="entry name" value="TTC19"/>
</dbReference>
<dbReference type="SUPFAM" id="SSF48452">
    <property type="entry name" value="TPR-like"/>
    <property type="match status" value="1"/>
</dbReference>
<evidence type="ECO:0000256" key="2">
    <source>
        <dbReference type="ARBA" id="ARBA00008219"/>
    </source>
</evidence>
<evidence type="ECO:0000256" key="1">
    <source>
        <dbReference type="ARBA" id="ARBA00004173"/>
    </source>
</evidence>
<dbReference type="GO" id="GO:0034551">
    <property type="term" value="P:mitochondrial respiratory chain complex III assembly"/>
    <property type="evidence" value="ECO:0007669"/>
    <property type="project" value="InterPro"/>
</dbReference>
<comment type="subcellular location">
    <subcellularLocation>
        <location evidence="1">Mitochondrion</location>
    </subcellularLocation>
</comment>
<sequence>MSYNFINHAHKILNYLKRSRLTTISQHYVNFTLKLNCFFTPRMPESSKIPNICITKIVDVKKPIFYTEMAATLSTLHKNTTPNELWDTEKLIAEKIKESKSALKDGNVSKARSILEDTIKTYGHAEPIYVGMQCVYEMLATIAYQNRELGKAQALLITLVGKLSSSGVKYDDNTITAYTLKIARLYDEQKMDDFAELGYKRCISSSQKKYMANHNNDETGLLWLNALYWYGKFLEARERFVEAKVCFTNCYTICGHVKSVQSEQAMVILYDVSNMLLKTGDLDGAKHHLLDAVILAKKTNSKDLPILYVELGLISLYKGLQEEAFIWCGTARNYAKKNKDKNTEERAIKCLKQLKIY</sequence>
<reference evidence="7" key="1">
    <citation type="submission" date="2015-12" db="EMBL/GenBank/DDBJ databases">
        <title>De novo transcriptome assembly of four potential Pierce s Disease insect vectors from Arizona vineyards.</title>
        <authorList>
            <person name="Tassone E.E."/>
        </authorList>
    </citation>
    <scope>NUCLEOTIDE SEQUENCE</scope>
</reference>
<dbReference type="GO" id="GO:0005743">
    <property type="term" value="C:mitochondrial inner membrane"/>
    <property type="evidence" value="ECO:0007669"/>
    <property type="project" value="TreeGrafter"/>
</dbReference>
<keyword evidence="6" id="KW-0496">Mitochondrion</keyword>
<keyword evidence="3" id="KW-0677">Repeat</keyword>
<keyword evidence="5" id="KW-0809">Transit peptide</keyword>
<protein>
    <recommendedName>
        <fullName evidence="8">MalT-like TPR region domain-containing protein</fullName>
    </recommendedName>
</protein>
<organism evidence="7">
    <name type="scientific">Clastoptera arizonana</name>
    <name type="common">Arizona spittle bug</name>
    <dbReference type="NCBI Taxonomy" id="38151"/>
    <lineage>
        <taxon>Eukaryota</taxon>
        <taxon>Metazoa</taxon>
        <taxon>Ecdysozoa</taxon>
        <taxon>Arthropoda</taxon>
        <taxon>Hexapoda</taxon>
        <taxon>Insecta</taxon>
        <taxon>Pterygota</taxon>
        <taxon>Neoptera</taxon>
        <taxon>Paraneoptera</taxon>
        <taxon>Hemiptera</taxon>
        <taxon>Auchenorrhyncha</taxon>
        <taxon>Cercopoidea</taxon>
        <taxon>Clastopteridae</taxon>
        <taxon>Clastoptera</taxon>
    </lineage>
</organism>